<dbReference type="RefSeq" id="WP_310260885.1">
    <property type="nucleotide sequence ID" value="NZ_JAVDWA010000006.1"/>
</dbReference>
<organism evidence="1 2">
    <name type="scientific">Fictibacillus barbaricus</name>
    <dbReference type="NCBI Taxonomy" id="182136"/>
    <lineage>
        <taxon>Bacteria</taxon>
        <taxon>Bacillati</taxon>
        <taxon>Bacillota</taxon>
        <taxon>Bacilli</taxon>
        <taxon>Bacillales</taxon>
        <taxon>Fictibacillaceae</taxon>
        <taxon>Fictibacillus</taxon>
    </lineage>
</organism>
<evidence type="ECO:0008006" key="3">
    <source>
        <dbReference type="Google" id="ProtNLM"/>
    </source>
</evidence>
<keyword evidence="2" id="KW-1185">Reference proteome</keyword>
<proteinExistence type="predicted"/>
<evidence type="ECO:0000313" key="2">
    <source>
        <dbReference type="Proteomes" id="UP001258181"/>
    </source>
</evidence>
<evidence type="ECO:0000313" key="1">
    <source>
        <dbReference type="EMBL" id="MDR7074255.1"/>
    </source>
</evidence>
<dbReference type="EMBL" id="JAVDWA010000006">
    <property type="protein sequence ID" value="MDR7074255.1"/>
    <property type="molecule type" value="Genomic_DNA"/>
</dbReference>
<reference evidence="1 2" key="1">
    <citation type="submission" date="2023-07" db="EMBL/GenBank/DDBJ databases">
        <title>Sorghum-associated microbial communities from plants grown in Nebraska, USA.</title>
        <authorList>
            <person name="Schachtman D."/>
        </authorList>
    </citation>
    <scope>NUCLEOTIDE SEQUENCE [LARGE SCALE GENOMIC DNA]</scope>
    <source>
        <strain evidence="1 2">BE211</strain>
    </source>
</reference>
<dbReference type="Proteomes" id="UP001258181">
    <property type="component" value="Unassembled WGS sequence"/>
</dbReference>
<sequence>MKTGNLFNQGDSVTVLKTGESLTISKFQFVKHMKKYCYKVQEQPNTFYFEEEFEGSKK</sequence>
<comment type="caution">
    <text evidence="1">The sequence shown here is derived from an EMBL/GenBank/DDBJ whole genome shotgun (WGS) entry which is preliminary data.</text>
</comment>
<name>A0ABU1U478_9BACL</name>
<gene>
    <name evidence="1" type="ORF">J2X07_003250</name>
</gene>
<protein>
    <recommendedName>
        <fullName evidence="3">DUF2187 domain-containing protein</fullName>
    </recommendedName>
</protein>
<accession>A0ABU1U478</accession>